<reference evidence="3" key="1">
    <citation type="journal article" date="2020" name="mSystems">
        <title>Genome- and Community-Level Interaction Insights into Carbon Utilization and Element Cycling Functions of Hydrothermarchaeota in Hydrothermal Sediment.</title>
        <authorList>
            <person name="Zhou Z."/>
            <person name="Liu Y."/>
            <person name="Xu W."/>
            <person name="Pan J."/>
            <person name="Luo Z.H."/>
            <person name="Li M."/>
        </authorList>
    </citation>
    <scope>NUCLEOTIDE SEQUENCE [LARGE SCALE GENOMIC DNA]</scope>
    <source>
        <strain evidence="3">HyVt-380</strain>
    </source>
</reference>
<gene>
    <name evidence="3" type="ORF">ENI26_06135</name>
</gene>
<comment type="caution">
    <text evidence="3">The sequence shown here is derived from an EMBL/GenBank/DDBJ whole genome shotgun (WGS) entry which is preliminary data.</text>
</comment>
<proteinExistence type="predicted"/>
<evidence type="ECO:0000259" key="2">
    <source>
        <dbReference type="Pfam" id="PF04945"/>
    </source>
</evidence>
<protein>
    <submittedName>
        <fullName evidence="3">YHS domain-containing protein</fullName>
    </submittedName>
</protein>
<dbReference type="AlphaFoldDB" id="A0A7C1W6Z9"/>
<feature type="signal peptide" evidence="1">
    <location>
        <begin position="1"/>
        <end position="23"/>
    </location>
</feature>
<keyword evidence="1" id="KW-0732">Signal</keyword>
<dbReference type="InterPro" id="IPR007029">
    <property type="entry name" value="YHS_dom"/>
</dbReference>
<feature type="domain" description="YHS" evidence="2">
    <location>
        <begin position="45"/>
        <end position="89"/>
    </location>
</feature>
<name>A0A7C1W6Z9_9GAMM</name>
<sequence>MLKQILLSTSAAVALTLSAATLAADIDMNANANDLAIQGYDPVAYFTKAAPTKGSSEYTATYKNAIYYFSSEKNRDLFRADPTKYAPQYGGFCAFGVTKGRKFDTDPMAWRVVDGKLYLNLNKDVQKVWVEDIPGFITNANDTWPTIKTFSDKTLETF</sequence>
<organism evidence="3">
    <name type="scientific">Methylophaga aminisulfidivorans</name>
    <dbReference type="NCBI Taxonomy" id="230105"/>
    <lineage>
        <taxon>Bacteria</taxon>
        <taxon>Pseudomonadati</taxon>
        <taxon>Pseudomonadota</taxon>
        <taxon>Gammaproteobacteria</taxon>
        <taxon>Thiotrichales</taxon>
        <taxon>Piscirickettsiaceae</taxon>
        <taxon>Methylophaga</taxon>
    </lineage>
</organism>
<evidence type="ECO:0000313" key="3">
    <source>
        <dbReference type="EMBL" id="HEC73938.1"/>
    </source>
</evidence>
<dbReference type="Proteomes" id="UP000886384">
    <property type="component" value="Unassembled WGS sequence"/>
</dbReference>
<evidence type="ECO:0000256" key="1">
    <source>
        <dbReference type="SAM" id="SignalP"/>
    </source>
</evidence>
<dbReference type="NCBIfam" id="NF041384">
    <property type="entry name" value="YHS_seleno_dom"/>
    <property type="match status" value="1"/>
</dbReference>
<dbReference type="EMBL" id="DRHY01000135">
    <property type="protein sequence ID" value="HEC73938.1"/>
    <property type="molecule type" value="Genomic_DNA"/>
</dbReference>
<accession>A0A7C1W6Z9</accession>
<feature type="chain" id="PRO_5027847495" evidence="1">
    <location>
        <begin position="24"/>
        <end position="158"/>
    </location>
</feature>
<dbReference type="Pfam" id="PF04945">
    <property type="entry name" value="YHS"/>
    <property type="match status" value="1"/>
</dbReference>